<comment type="caution">
    <text evidence="1">The sequence shown here is derived from an EMBL/GenBank/DDBJ whole genome shotgun (WGS) entry which is preliminary data.</text>
</comment>
<evidence type="ECO:0000313" key="2">
    <source>
        <dbReference type="Proteomes" id="UP000821845"/>
    </source>
</evidence>
<proteinExistence type="predicted"/>
<keyword evidence="2" id="KW-1185">Reference proteome</keyword>
<protein>
    <submittedName>
        <fullName evidence="1">Uncharacterized protein</fullName>
    </submittedName>
</protein>
<gene>
    <name evidence="1" type="ORF">HPB50_012096</name>
</gene>
<organism evidence="1 2">
    <name type="scientific">Hyalomma asiaticum</name>
    <name type="common">Tick</name>
    <dbReference type="NCBI Taxonomy" id="266040"/>
    <lineage>
        <taxon>Eukaryota</taxon>
        <taxon>Metazoa</taxon>
        <taxon>Ecdysozoa</taxon>
        <taxon>Arthropoda</taxon>
        <taxon>Chelicerata</taxon>
        <taxon>Arachnida</taxon>
        <taxon>Acari</taxon>
        <taxon>Parasitiformes</taxon>
        <taxon>Ixodida</taxon>
        <taxon>Ixodoidea</taxon>
        <taxon>Ixodidae</taxon>
        <taxon>Hyalomminae</taxon>
        <taxon>Hyalomma</taxon>
    </lineage>
</organism>
<reference evidence="1" key="1">
    <citation type="submission" date="2020-05" db="EMBL/GenBank/DDBJ databases">
        <title>Large-scale comparative analyses of tick genomes elucidate their genetic diversity and vector capacities.</title>
        <authorList>
            <person name="Jia N."/>
            <person name="Wang J."/>
            <person name="Shi W."/>
            <person name="Du L."/>
            <person name="Sun Y."/>
            <person name="Zhan W."/>
            <person name="Jiang J."/>
            <person name="Wang Q."/>
            <person name="Zhang B."/>
            <person name="Ji P."/>
            <person name="Sakyi L.B."/>
            <person name="Cui X."/>
            <person name="Yuan T."/>
            <person name="Jiang B."/>
            <person name="Yang W."/>
            <person name="Lam T.T.-Y."/>
            <person name="Chang Q."/>
            <person name="Ding S."/>
            <person name="Wang X."/>
            <person name="Zhu J."/>
            <person name="Ruan X."/>
            <person name="Zhao L."/>
            <person name="Wei J."/>
            <person name="Que T."/>
            <person name="Du C."/>
            <person name="Cheng J."/>
            <person name="Dai P."/>
            <person name="Han X."/>
            <person name="Huang E."/>
            <person name="Gao Y."/>
            <person name="Liu J."/>
            <person name="Shao H."/>
            <person name="Ye R."/>
            <person name="Li L."/>
            <person name="Wei W."/>
            <person name="Wang X."/>
            <person name="Wang C."/>
            <person name="Yang T."/>
            <person name="Huo Q."/>
            <person name="Li W."/>
            <person name="Guo W."/>
            <person name="Chen H."/>
            <person name="Zhou L."/>
            <person name="Ni X."/>
            <person name="Tian J."/>
            <person name="Zhou Y."/>
            <person name="Sheng Y."/>
            <person name="Liu T."/>
            <person name="Pan Y."/>
            <person name="Xia L."/>
            <person name="Li J."/>
            <person name="Zhao F."/>
            <person name="Cao W."/>
        </authorList>
    </citation>
    <scope>NUCLEOTIDE SEQUENCE</scope>
    <source>
        <strain evidence="1">Hyas-2018</strain>
    </source>
</reference>
<sequence>MRKRRLLDCSSDPFAFLDETASWDAAFLSPIILLFLPPEDSGVRSKDDRRVKLPDFGGTAIARRDGRRSSPPPPPAHLLLRRLPLRWRHRDPLPQPASLWVDPDPDLYPPPRAPDCCIVSSRRAGKGHRRASLVAQKKATAAATTFDPPDPALHVFSGRTCSRPPVDTTRCDGSSTAAALSPFEIVPRARSSFACSAKERESYLGLGIPQKFREQSIDGTSLPLLTEDHLTVYMGMRLGPALKLRTTLAKMTGRCTVCMHCIHCHGEENDRRSTFSASPASSSTPAATAPATAAAGAAPSSGGSTAAPPPAPGTPVAASTPPAPPSATPPRASPAPAHSPASSK</sequence>
<dbReference type="EMBL" id="CM023484">
    <property type="protein sequence ID" value="KAH6933100.1"/>
    <property type="molecule type" value="Genomic_DNA"/>
</dbReference>
<evidence type="ECO:0000313" key="1">
    <source>
        <dbReference type="EMBL" id="KAH6933100.1"/>
    </source>
</evidence>
<name>A0ACB7SEI8_HYAAI</name>
<accession>A0ACB7SEI8</accession>
<dbReference type="Proteomes" id="UP000821845">
    <property type="component" value="Chromosome 4"/>
</dbReference>